<feature type="transmembrane region" description="Helical" evidence="1">
    <location>
        <begin position="113"/>
        <end position="132"/>
    </location>
</feature>
<dbReference type="RefSeq" id="WP_050672188.1">
    <property type="nucleotide sequence ID" value="NZ_LAIR01000003.1"/>
</dbReference>
<feature type="transmembrane region" description="Helical" evidence="1">
    <location>
        <begin position="192"/>
        <end position="212"/>
    </location>
</feature>
<keyword evidence="1" id="KW-1133">Transmembrane helix</keyword>
<organism evidence="3 4">
    <name type="scientific">Luteipulveratus halotolerans</name>
    <dbReference type="NCBI Taxonomy" id="1631356"/>
    <lineage>
        <taxon>Bacteria</taxon>
        <taxon>Bacillati</taxon>
        <taxon>Actinomycetota</taxon>
        <taxon>Actinomycetes</taxon>
        <taxon>Micrococcales</taxon>
        <taxon>Dermacoccaceae</taxon>
        <taxon>Luteipulveratus</taxon>
    </lineage>
</organism>
<dbReference type="Proteomes" id="UP000037397">
    <property type="component" value="Unassembled WGS sequence"/>
</dbReference>
<protein>
    <recommendedName>
        <fullName evidence="2">DUF7224 domain-containing protein</fullName>
    </recommendedName>
</protein>
<dbReference type="Pfam" id="PF23866">
    <property type="entry name" value="DUF7224"/>
    <property type="match status" value="1"/>
</dbReference>
<evidence type="ECO:0000259" key="2">
    <source>
        <dbReference type="Pfam" id="PF23866"/>
    </source>
</evidence>
<proteinExistence type="predicted"/>
<comment type="caution">
    <text evidence="3">The sequence shown here is derived from an EMBL/GenBank/DDBJ whole genome shotgun (WGS) entry which is preliminary data.</text>
</comment>
<feature type="transmembrane region" description="Helical" evidence="1">
    <location>
        <begin position="41"/>
        <end position="62"/>
    </location>
</feature>
<feature type="transmembrane region" description="Helical" evidence="1">
    <location>
        <begin position="219"/>
        <end position="237"/>
    </location>
</feature>
<feature type="transmembrane region" description="Helical" evidence="1">
    <location>
        <begin position="139"/>
        <end position="159"/>
    </location>
</feature>
<evidence type="ECO:0000313" key="3">
    <source>
        <dbReference type="EMBL" id="KNX35918.1"/>
    </source>
</evidence>
<evidence type="ECO:0000313" key="4">
    <source>
        <dbReference type="Proteomes" id="UP000037397"/>
    </source>
</evidence>
<keyword evidence="1" id="KW-0812">Transmembrane</keyword>
<dbReference type="InterPro" id="IPR055648">
    <property type="entry name" value="DUF7224"/>
</dbReference>
<feature type="transmembrane region" description="Helical" evidence="1">
    <location>
        <begin position="83"/>
        <end position="107"/>
    </location>
</feature>
<name>A0A0L6CEI4_9MICO</name>
<evidence type="ECO:0000256" key="1">
    <source>
        <dbReference type="SAM" id="Phobius"/>
    </source>
</evidence>
<gene>
    <name evidence="3" type="ORF">VV01_21930</name>
</gene>
<keyword evidence="1" id="KW-0472">Membrane</keyword>
<dbReference type="STRING" id="1631356.VV01_21930"/>
<dbReference type="AlphaFoldDB" id="A0A0L6CEI4"/>
<sequence>MNAIRGLRWSSAWFAVPIAGLAAYVAGVSEKEFFGDYPLIGVSQAWIGLVIVAPLIAAWCSWDASRLRTWLLLHFSGVQQLKALAVMLGAGFALAVAAVLAATGWAAGLPRTVPAISITVAGVLTLMAAALTGAALGVLVPRVVAAPLSAGIWYAWMAIPMSDPSHWTAAATVTGASATCCTSSQEVNPASMLTASAVALICGAAALISIWVASRARGAAVLIAGVALAGSAGWALTHIQDGPIVARTTQLSCAQDGPGRVCIWPEHHGQEARINAAIQAVRSRLQHEVIPVPQSWSEAPTRPPGVGNLQWTTGVSPEQARSSIVVSVVQTAGCHDARGEALTSFLRLQVGVSPEANGTPASSAQARQVQGLPAAQRTAWVKQQITACSA</sequence>
<dbReference type="OrthoDB" id="3267731at2"/>
<feature type="domain" description="DUF7224" evidence="2">
    <location>
        <begin position="261"/>
        <end position="387"/>
    </location>
</feature>
<dbReference type="EMBL" id="LAIR01000003">
    <property type="protein sequence ID" value="KNX35918.1"/>
    <property type="molecule type" value="Genomic_DNA"/>
</dbReference>
<feature type="transmembrane region" description="Helical" evidence="1">
    <location>
        <begin position="12"/>
        <end position="29"/>
    </location>
</feature>
<accession>A0A0L6CEI4</accession>
<reference evidence="4" key="1">
    <citation type="submission" date="2015-03" db="EMBL/GenBank/DDBJ databases">
        <title>Luteipulveratus halotolerans sp. nov., a novel actinobacterium (Dermacoccaceae) from Sarawak, Malaysia.</title>
        <authorList>
            <person name="Juboi H."/>
            <person name="Basik A."/>
            <person name="Shamsul S.S."/>
            <person name="Arnold P."/>
            <person name="Schmitt E.K."/>
            <person name="Sanglier J.-J."/>
            <person name="Yeo T."/>
        </authorList>
    </citation>
    <scope>NUCLEOTIDE SEQUENCE [LARGE SCALE GENOMIC DNA]</scope>
    <source>
        <strain evidence="4">C296001</strain>
    </source>
</reference>
<keyword evidence="4" id="KW-1185">Reference proteome</keyword>